<dbReference type="Proteomes" id="UP000820818">
    <property type="component" value="Linkage Group LG1"/>
</dbReference>
<proteinExistence type="predicted"/>
<dbReference type="EMBL" id="WJBH02000001">
    <property type="protein sequence ID" value="KAI9564472.1"/>
    <property type="molecule type" value="Genomic_DNA"/>
</dbReference>
<gene>
    <name evidence="1" type="ORF">GHT06_008211</name>
</gene>
<keyword evidence="2" id="KW-1185">Reference proteome</keyword>
<comment type="caution">
    <text evidence="1">The sequence shown here is derived from an EMBL/GenBank/DDBJ whole genome shotgun (WGS) entry which is preliminary data.</text>
</comment>
<evidence type="ECO:0000313" key="1">
    <source>
        <dbReference type="EMBL" id="KAI9564472.1"/>
    </source>
</evidence>
<evidence type="ECO:0000313" key="2">
    <source>
        <dbReference type="Proteomes" id="UP000820818"/>
    </source>
</evidence>
<sequence length="53" mass="5827">MNIQKPVRIFPIPTIGVGDYFFPSSRNIPKMPGTAMTLSASSSSSQRIKQMVL</sequence>
<reference evidence="1 2" key="1">
    <citation type="submission" date="2022-05" db="EMBL/GenBank/DDBJ databases">
        <title>A multi-omics perspective on studying reproductive biology in Daphnia sinensis.</title>
        <authorList>
            <person name="Jia J."/>
        </authorList>
    </citation>
    <scope>NUCLEOTIDE SEQUENCE [LARGE SCALE GENOMIC DNA]</scope>
    <source>
        <strain evidence="1 2">WSL</strain>
    </source>
</reference>
<accession>A0AAD5L3T6</accession>
<name>A0AAD5L3T6_9CRUS</name>
<protein>
    <submittedName>
        <fullName evidence="1">Uncharacterized protein</fullName>
    </submittedName>
</protein>
<organism evidence="1 2">
    <name type="scientific">Daphnia sinensis</name>
    <dbReference type="NCBI Taxonomy" id="1820382"/>
    <lineage>
        <taxon>Eukaryota</taxon>
        <taxon>Metazoa</taxon>
        <taxon>Ecdysozoa</taxon>
        <taxon>Arthropoda</taxon>
        <taxon>Crustacea</taxon>
        <taxon>Branchiopoda</taxon>
        <taxon>Diplostraca</taxon>
        <taxon>Cladocera</taxon>
        <taxon>Anomopoda</taxon>
        <taxon>Daphniidae</taxon>
        <taxon>Daphnia</taxon>
        <taxon>Daphnia similis group</taxon>
    </lineage>
</organism>
<dbReference type="AlphaFoldDB" id="A0AAD5L3T6"/>